<organism evidence="1">
    <name type="scientific">Arundo donax</name>
    <name type="common">Giant reed</name>
    <name type="synonym">Donax arundinaceus</name>
    <dbReference type="NCBI Taxonomy" id="35708"/>
    <lineage>
        <taxon>Eukaryota</taxon>
        <taxon>Viridiplantae</taxon>
        <taxon>Streptophyta</taxon>
        <taxon>Embryophyta</taxon>
        <taxon>Tracheophyta</taxon>
        <taxon>Spermatophyta</taxon>
        <taxon>Magnoliopsida</taxon>
        <taxon>Liliopsida</taxon>
        <taxon>Poales</taxon>
        <taxon>Poaceae</taxon>
        <taxon>PACMAD clade</taxon>
        <taxon>Arundinoideae</taxon>
        <taxon>Arundineae</taxon>
        <taxon>Arundo</taxon>
    </lineage>
</organism>
<protein>
    <submittedName>
        <fullName evidence="1">Uncharacterized protein</fullName>
    </submittedName>
</protein>
<reference evidence="1" key="2">
    <citation type="journal article" date="2015" name="Data Brief">
        <title>Shoot transcriptome of the giant reed, Arundo donax.</title>
        <authorList>
            <person name="Barrero R.A."/>
            <person name="Guerrero F.D."/>
            <person name="Moolhuijzen P."/>
            <person name="Goolsby J.A."/>
            <person name="Tidwell J."/>
            <person name="Bellgard S.E."/>
            <person name="Bellgard M.I."/>
        </authorList>
    </citation>
    <scope>NUCLEOTIDE SEQUENCE</scope>
    <source>
        <tissue evidence="1">Shoot tissue taken approximately 20 cm above the soil surface</tissue>
    </source>
</reference>
<dbReference type="EMBL" id="GBRH01170917">
    <property type="protein sequence ID" value="JAE26979.1"/>
    <property type="molecule type" value="Transcribed_RNA"/>
</dbReference>
<dbReference type="AlphaFoldDB" id="A0A0A9GTW9"/>
<accession>A0A0A9GTW9</accession>
<reference evidence="1" key="1">
    <citation type="submission" date="2014-09" db="EMBL/GenBank/DDBJ databases">
        <authorList>
            <person name="Magalhaes I.L.F."/>
            <person name="Oliveira U."/>
            <person name="Santos F.R."/>
            <person name="Vidigal T.H.D.A."/>
            <person name="Brescovit A.D."/>
            <person name="Santos A.J."/>
        </authorList>
    </citation>
    <scope>NUCLEOTIDE SEQUENCE</scope>
    <source>
        <tissue evidence="1">Shoot tissue taken approximately 20 cm above the soil surface</tissue>
    </source>
</reference>
<proteinExistence type="predicted"/>
<sequence length="31" mass="3622">MPCAVHSCLTLTRYNCFSFRVRCTIMYCSKS</sequence>
<evidence type="ECO:0000313" key="1">
    <source>
        <dbReference type="EMBL" id="JAE26979.1"/>
    </source>
</evidence>
<name>A0A0A9GTW9_ARUDO</name>